<dbReference type="PANTHER" id="PTHR31707">
    <property type="entry name" value="PECTINESTERASE"/>
    <property type="match status" value="1"/>
</dbReference>
<protein>
    <recommendedName>
        <fullName evidence="9">Pectinesterase</fullName>
        <ecNumber evidence="9">3.1.1.11</ecNumber>
    </recommendedName>
</protein>
<dbReference type="InterPro" id="IPR011050">
    <property type="entry name" value="Pectin_lyase_fold/virulence"/>
</dbReference>
<comment type="similarity">
    <text evidence="3">In the N-terminal section; belongs to the PMEI family.</text>
</comment>
<dbReference type="GO" id="GO:0030599">
    <property type="term" value="F:pectinesterase activity"/>
    <property type="evidence" value="ECO:0000318"/>
    <property type="project" value="GO_Central"/>
</dbReference>
<evidence type="ECO:0000256" key="6">
    <source>
        <dbReference type="ARBA" id="ARBA00022801"/>
    </source>
</evidence>
<dbReference type="GO" id="GO:0045490">
    <property type="term" value="P:pectin catabolic process"/>
    <property type="evidence" value="ECO:0007669"/>
    <property type="project" value="UniProtKB-UniRule"/>
</dbReference>
<proteinExistence type="inferred from homology"/>
<keyword evidence="6 9" id="KW-0378">Hydrolase</keyword>
<evidence type="ECO:0000313" key="12">
    <source>
        <dbReference type="EMBL" id="OAY44886.1"/>
    </source>
</evidence>
<comment type="caution">
    <text evidence="12">The sequence shown here is derived from an EMBL/GenBank/DDBJ whole genome shotgun (WGS) entry which is preliminary data.</text>
</comment>
<name>A0A2C9VJ38_MANES</name>
<dbReference type="NCBIfam" id="TIGR01614">
    <property type="entry name" value="PME_inhib"/>
    <property type="match status" value="1"/>
</dbReference>
<dbReference type="Pfam" id="PF01095">
    <property type="entry name" value="Pectinesterase"/>
    <property type="match status" value="1"/>
</dbReference>
<comment type="similarity">
    <text evidence="4">In the C-terminal section; belongs to the pectinesterase family.</text>
</comment>
<comment type="catalytic activity">
    <reaction evidence="9">
        <text>[(1-&gt;4)-alpha-D-galacturonosyl methyl ester](n) + n H2O = [(1-&gt;4)-alpha-D-galacturonosyl](n) + n methanol + n H(+)</text>
        <dbReference type="Rhea" id="RHEA:22380"/>
        <dbReference type="Rhea" id="RHEA-COMP:14570"/>
        <dbReference type="Rhea" id="RHEA-COMP:14573"/>
        <dbReference type="ChEBI" id="CHEBI:15377"/>
        <dbReference type="ChEBI" id="CHEBI:15378"/>
        <dbReference type="ChEBI" id="CHEBI:17790"/>
        <dbReference type="ChEBI" id="CHEBI:140522"/>
        <dbReference type="ChEBI" id="CHEBI:140523"/>
        <dbReference type="EC" id="3.1.1.11"/>
    </reaction>
</comment>
<dbReference type="UniPathway" id="UPA00545">
    <property type="reaction ID" value="UER00823"/>
</dbReference>
<feature type="domain" description="Pectinesterase inhibitor" evidence="11">
    <location>
        <begin position="38"/>
        <end position="189"/>
    </location>
</feature>
<feature type="transmembrane region" description="Helical" evidence="10">
    <location>
        <begin position="6"/>
        <end position="27"/>
    </location>
</feature>
<dbReference type="AlphaFoldDB" id="A0A2C9VJ38"/>
<keyword evidence="13" id="KW-1185">Reference proteome</keyword>
<evidence type="ECO:0000256" key="10">
    <source>
        <dbReference type="SAM" id="Phobius"/>
    </source>
</evidence>
<sequence length="557" mass="61855">MGAQLIVSVFAVIAAVACVIAMAGLFYQGSEMEDLTSDEIKFLHDQACEPTNYKEACRRTLEYVNSTDSKEFFKATIVAASDAVKESIRLSKRLEVKAENGSREKMALDDCQELLENAMQELQVSCSLVNGSDQNTIIERSPQLQSWLSSVLAFQETCVDSFEVHSLIRPLMRKGMVDGSHHIDNALAILSTMSNISKSYKTDHHISTRSSRRILSLGDGGYPTWFSAADRKLLALQGNGMIQPNAVVALDGSGEFRNITAALAAYPKHLKGRYVIHVKAGIYHEHVTVTRKQSNVFIYGDGPRKTVITGKKSSARGVSAWRTATFVAEADGFIAKSIGFANTAGPRGRHAAALRVDSDMSVFFNCRMDGYQNTLFYQAKRQFYRNCVISGTVDFIFGYGAAVIQNSLIIVRKPRVNQKNTVIADGRTEQHATTGLIIHNSRIVPEKKLFPHRFKIPTYLGRPWKPFSRTIVMESQLADFIQPEGWMAWAGCLHLDTLYYAEYANTGPGANTNGRVKWDNFRVIDRTEAVQFTAGQFLHGAEWIKEAGVPVLLGLRD</sequence>
<evidence type="ECO:0000313" key="13">
    <source>
        <dbReference type="Proteomes" id="UP000091857"/>
    </source>
</evidence>
<reference evidence="13" key="1">
    <citation type="journal article" date="2016" name="Nat. Biotechnol.">
        <title>Sequencing wild and cultivated cassava and related species reveals extensive interspecific hybridization and genetic diversity.</title>
        <authorList>
            <person name="Bredeson J.V."/>
            <person name="Lyons J.B."/>
            <person name="Prochnik S.E."/>
            <person name="Wu G.A."/>
            <person name="Ha C.M."/>
            <person name="Edsinger-Gonzales E."/>
            <person name="Grimwood J."/>
            <person name="Schmutz J."/>
            <person name="Rabbi I.Y."/>
            <person name="Egesi C."/>
            <person name="Nauluvula P."/>
            <person name="Lebot V."/>
            <person name="Ndunguru J."/>
            <person name="Mkamilo G."/>
            <person name="Bart R.S."/>
            <person name="Setter T.L."/>
            <person name="Gleadow R.M."/>
            <person name="Kulakow P."/>
            <person name="Ferguson M.E."/>
            <person name="Rounsley S."/>
            <person name="Rokhsar D.S."/>
        </authorList>
    </citation>
    <scope>NUCLEOTIDE SEQUENCE [LARGE SCALE GENOMIC DNA]</scope>
    <source>
        <strain evidence="13">cv. AM560-2</strain>
    </source>
</reference>
<feature type="active site" evidence="8">
    <location>
        <position position="394"/>
    </location>
</feature>
<dbReference type="FunFam" id="2.160.20.10:FF:000001">
    <property type="entry name" value="Pectinesterase"/>
    <property type="match status" value="1"/>
</dbReference>
<dbReference type="OrthoDB" id="2019149at2759"/>
<dbReference type="CDD" id="cd15798">
    <property type="entry name" value="PMEI-like_3"/>
    <property type="match status" value="1"/>
</dbReference>
<dbReference type="InterPro" id="IPR035513">
    <property type="entry name" value="Invertase/methylesterase_inhib"/>
</dbReference>
<evidence type="ECO:0000256" key="9">
    <source>
        <dbReference type="RuleBase" id="RU000589"/>
    </source>
</evidence>
<evidence type="ECO:0000256" key="1">
    <source>
        <dbReference type="ARBA" id="ARBA00004191"/>
    </source>
</evidence>
<dbReference type="EC" id="3.1.1.11" evidence="9"/>
<evidence type="ECO:0000259" key="11">
    <source>
        <dbReference type="SMART" id="SM00856"/>
    </source>
</evidence>
<dbReference type="GO" id="GO:0046910">
    <property type="term" value="F:pectinesterase inhibitor activity"/>
    <property type="evidence" value="ECO:0000318"/>
    <property type="project" value="GO_Central"/>
</dbReference>
<keyword evidence="5" id="KW-0134">Cell wall</keyword>
<dbReference type="SMART" id="SM00856">
    <property type="entry name" value="PMEI"/>
    <property type="match status" value="1"/>
</dbReference>
<dbReference type="InterPro" id="IPR006501">
    <property type="entry name" value="Pectinesterase_inhib_dom"/>
</dbReference>
<evidence type="ECO:0000256" key="8">
    <source>
        <dbReference type="PROSITE-ProRule" id="PRU10040"/>
    </source>
</evidence>
<dbReference type="SUPFAM" id="SSF51126">
    <property type="entry name" value="Pectin lyase-like"/>
    <property type="match status" value="1"/>
</dbReference>
<dbReference type="SUPFAM" id="SSF101148">
    <property type="entry name" value="Plant invertase/pectin methylesterase inhibitor"/>
    <property type="match status" value="1"/>
</dbReference>
<evidence type="ECO:0000256" key="5">
    <source>
        <dbReference type="ARBA" id="ARBA00022512"/>
    </source>
</evidence>
<keyword evidence="7 9" id="KW-0063">Aspartyl esterase</keyword>
<dbReference type="Pfam" id="PF04043">
    <property type="entry name" value="PMEI"/>
    <property type="match status" value="1"/>
</dbReference>
<gene>
    <name evidence="12" type="ORF">MANES_07G013400v8</name>
</gene>
<accession>A0A2C9VJ38</accession>
<dbReference type="Gene3D" id="2.160.20.10">
    <property type="entry name" value="Single-stranded right-handed beta-helix, Pectin lyase-like"/>
    <property type="match status" value="1"/>
</dbReference>
<evidence type="ECO:0000256" key="3">
    <source>
        <dbReference type="ARBA" id="ARBA00006027"/>
    </source>
</evidence>
<comment type="pathway">
    <text evidence="2 9">Glycan metabolism; pectin degradation; 2-dehydro-3-deoxy-D-gluconate from pectin: step 1/5.</text>
</comment>
<evidence type="ECO:0000256" key="7">
    <source>
        <dbReference type="ARBA" id="ARBA00023085"/>
    </source>
</evidence>
<dbReference type="InterPro" id="IPR012334">
    <property type="entry name" value="Pectin_lyas_fold"/>
</dbReference>
<keyword evidence="10" id="KW-1133">Transmembrane helix</keyword>
<dbReference type="PROSITE" id="PS00503">
    <property type="entry name" value="PECTINESTERASE_2"/>
    <property type="match status" value="1"/>
</dbReference>
<dbReference type="Gramene" id="Manes.07G013400.1.v8.1">
    <property type="protein sequence ID" value="Manes.07G013400.1.v8.1.CDS"/>
    <property type="gene ID" value="Manes.07G013400.v8.1"/>
</dbReference>
<keyword evidence="10" id="KW-0472">Membrane</keyword>
<keyword evidence="5" id="KW-0964">Secreted</keyword>
<evidence type="ECO:0000256" key="4">
    <source>
        <dbReference type="ARBA" id="ARBA00007786"/>
    </source>
</evidence>
<evidence type="ECO:0000256" key="2">
    <source>
        <dbReference type="ARBA" id="ARBA00005184"/>
    </source>
</evidence>
<dbReference type="GO" id="GO:0042545">
    <property type="term" value="P:cell wall modification"/>
    <property type="evidence" value="ECO:0007669"/>
    <property type="project" value="UniProtKB-UniRule"/>
</dbReference>
<dbReference type="OMA" id="RAIFMEN"/>
<dbReference type="InterPro" id="IPR033131">
    <property type="entry name" value="Pectinesterase_Asp_AS"/>
</dbReference>
<organism evidence="12 13">
    <name type="scientific">Manihot esculenta</name>
    <name type="common">Cassava</name>
    <name type="synonym">Jatropha manihot</name>
    <dbReference type="NCBI Taxonomy" id="3983"/>
    <lineage>
        <taxon>Eukaryota</taxon>
        <taxon>Viridiplantae</taxon>
        <taxon>Streptophyta</taxon>
        <taxon>Embryophyta</taxon>
        <taxon>Tracheophyta</taxon>
        <taxon>Spermatophyta</taxon>
        <taxon>Magnoliopsida</taxon>
        <taxon>eudicotyledons</taxon>
        <taxon>Gunneridae</taxon>
        <taxon>Pentapetalae</taxon>
        <taxon>rosids</taxon>
        <taxon>fabids</taxon>
        <taxon>Malpighiales</taxon>
        <taxon>Euphorbiaceae</taxon>
        <taxon>Crotonoideae</taxon>
        <taxon>Manihoteae</taxon>
        <taxon>Manihot</taxon>
    </lineage>
</organism>
<dbReference type="EMBL" id="CM004393">
    <property type="protein sequence ID" value="OAY44886.1"/>
    <property type="molecule type" value="Genomic_DNA"/>
</dbReference>
<comment type="subcellular location">
    <subcellularLocation>
        <location evidence="1">Secreted</location>
        <location evidence="1">Cell wall</location>
    </subcellularLocation>
</comment>
<dbReference type="Gene3D" id="1.20.140.40">
    <property type="entry name" value="Invertase/pectin methylesterase inhibitor family protein"/>
    <property type="match status" value="1"/>
</dbReference>
<dbReference type="STRING" id="3983.A0A2C9VJ38"/>
<keyword evidence="10" id="KW-0812">Transmembrane</keyword>
<dbReference type="Proteomes" id="UP000091857">
    <property type="component" value="Chromosome 7"/>
</dbReference>
<dbReference type="InterPro" id="IPR000070">
    <property type="entry name" value="Pectinesterase_cat"/>
</dbReference>